<keyword evidence="5" id="KW-0812">Transmembrane</keyword>
<evidence type="ECO:0000256" key="6">
    <source>
        <dbReference type="ARBA" id="ARBA00022968"/>
    </source>
</evidence>
<dbReference type="GO" id="GO:0008375">
    <property type="term" value="F:acetylglucosaminyltransferase activity"/>
    <property type="evidence" value="ECO:0007669"/>
    <property type="project" value="TreeGrafter"/>
</dbReference>
<keyword evidence="6" id="KW-0735">Signal-anchor</keyword>
<keyword evidence="13" id="KW-1185">Reference proteome</keyword>
<evidence type="ECO:0000256" key="11">
    <source>
        <dbReference type="SAM" id="MobiDB-lite"/>
    </source>
</evidence>
<keyword evidence="9" id="KW-0325">Glycoprotein</keyword>
<dbReference type="EMBL" id="JAINUG010000071">
    <property type="protein sequence ID" value="KAJ8401306.1"/>
    <property type="molecule type" value="Genomic_DNA"/>
</dbReference>
<evidence type="ECO:0000256" key="8">
    <source>
        <dbReference type="ARBA" id="ARBA00023136"/>
    </source>
</evidence>
<gene>
    <name evidence="12" type="ORF">AAFF_G00385370</name>
</gene>
<reference evidence="12" key="1">
    <citation type="journal article" date="2023" name="Science">
        <title>Genome structures resolve the early diversification of teleost fishes.</title>
        <authorList>
            <person name="Parey E."/>
            <person name="Louis A."/>
            <person name="Montfort J."/>
            <person name="Bouchez O."/>
            <person name="Roques C."/>
            <person name="Iampietro C."/>
            <person name="Lluch J."/>
            <person name="Castinel A."/>
            <person name="Donnadieu C."/>
            <person name="Desvignes T."/>
            <person name="Floi Bucao C."/>
            <person name="Jouanno E."/>
            <person name="Wen M."/>
            <person name="Mejri S."/>
            <person name="Dirks R."/>
            <person name="Jansen H."/>
            <person name="Henkel C."/>
            <person name="Chen W.J."/>
            <person name="Zahm M."/>
            <person name="Cabau C."/>
            <person name="Klopp C."/>
            <person name="Thompson A.W."/>
            <person name="Robinson-Rechavi M."/>
            <person name="Braasch I."/>
            <person name="Lecointre G."/>
            <person name="Bobe J."/>
            <person name="Postlethwait J.H."/>
            <person name="Berthelot C."/>
            <person name="Roest Crollius H."/>
            <person name="Guiguen Y."/>
        </authorList>
    </citation>
    <scope>NUCLEOTIDE SEQUENCE</scope>
    <source>
        <strain evidence="12">NC1722</strain>
    </source>
</reference>
<dbReference type="PANTHER" id="PTHR19297">
    <property type="entry name" value="GLYCOSYLTRANSFERASE 14 FAMILY MEMBER"/>
    <property type="match status" value="1"/>
</dbReference>
<name>A0AAD7WLE1_9TELE</name>
<evidence type="ECO:0000256" key="10">
    <source>
        <dbReference type="ARBA" id="ARBA00038150"/>
    </source>
</evidence>
<keyword evidence="4" id="KW-0808">Transferase</keyword>
<evidence type="ECO:0000256" key="9">
    <source>
        <dbReference type="ARBA" id="ARBA00023180"/>
    </source>
</evidence>
<dbReference type="Proteomes" id="UP001221898">
    <property type="component" value="Unassembled WGS sequence"/>
</dbReference>
<feature type="compositionally biased region" description="Basic and acidic residues" evidence="11">
    <location>
        <begin position="33"/>
        <end position="57"/>
    </location>
</feature>
<evidence type="ECO:0000313" key="12">
    <source>
        <dbReference type="EMBL" id="KAJ8401306.1"/>
    </source>
</evidence>
<evidence type="ECO:0000256" key="4">
    <source>
        <dbReference type="ARBA" id="ARBA00022679"/>
    </source>
</evidence>
<protein>
    <submittedName>
        <fullName evidence="12">Uncharacterized protein</fullName>
    </submittedName>
</protein>
<evidence type="ECO:0000256" key="3">
    <source>
        <dbReference type="ARBA" id="ARBA00022676"/>
    </source>
</evidence>
<evidence type="ECO:0000313" key="13">
    <source>
        <dbReference type="Proteomes" id="UP001221898"/>
    </source>
</evidence>
<comment type="caution">
    <text evidence="12">The sequence shown here is derived from an EMBL/GenBank/DDBJ whole genome shotgun (WGS) entry which is preliminary data.</text>
</comment>
<feature type="compositionally biased region" description="Basic and acidic residues" evidence="11">
    <location>
        <begin position="1"/>
        <end position="14"/>
    </location>
</feature>
<dbReference type="AlphaFoldDB" id="A0AAD7WLE1"/>
<keyword evidence="8" id="KW-0472">Membrane</keyword>
<keyword evidence="7" id="KW-1133">Transmembrane helix</keyword>
<keyword evidence="3" id="KW-0328">Glycosyltransferase</keyword>
<dbReference type="Pfam" id="PF02485">
    <property type="entry name" value="Branch"/>
    <property type="match status" value="1"/>
</dbReference>
<dbReference type="PANTHER" id="PTHR19297:SF178">
    <property type="entry name" value="BETA-1,3-GALACTOSYL-O-GLYCOSYL-GLYCOPROTEIN BETA-1,6-N-ACETYLGLUCOSAMINYLTRANSFERASE 7"/>
    <property type="match status" value="1"/>
</dbReference>
<feature type="region of interest" description="Disordered" evidence="11">
    <location>
        <begin position="1"/>
        <end position="81"/>
    </location>
</feature>
<sequence>MRDLARSRCPEEGHQPLWTRLPHQDQPGAGPLHAERQVEGPEHGAGHQAAAHHEPPHTEASTQRSRACTWPPGPGFQEGPPPHKLQIYFGTAYYSLTRAFVNFVLRAGCQDLLQWSRDTYSPDEHYWVTLNHLQGKPKTELVPRCCECC</sequence>
<evidence type="ECO:0000256" key="5">
    <source>
        <dbReference type="ARBA" id="ARBA00022692"/>
    </source>
</evidence>
<evidence type="ECO:0000256" key="2">
    <source>
        <dbReference type="ARBA" id="ARBA00004922"/>
    </source>
</evidence>
<proteinExistence type="inferred from homology"/>
<evidence type="ECO:0000256" key="1">
    <source>
        <dbReference type="ARBA" id="ARBA00004323"/>
    </source>
</evidence>
<comment type="subcellular location">
    <subcellularLocation>
        <location evidence="1">Golgi apparatus membrane</location>
        <topology evidence="1">Single-pass type II membrane protein</topology>
    </subcellularLocation>
</comment>
<organism evidence="12 13">
    <name type="scientific">Aldrovandia affinis</name>
    <dbReference type="NCBI Taxonomy" id="143900"/>
    <lineage>
        <taxon>Eukaryota</taxon>
        <taxon>Metazoa</taxon>
        <taxon>Chordata</taxon>
        <taxon>Craniata</taxon>
        <taxon>Vertebrata</taxon>
        <taxon>Euteleostomi</taxon>
        <taxon>Actinopterygii</taxon>
        <taxon>Neopterygii</taxon>
        <taxon>Teleostei</taxon>
        <taxon>Notacanthiformes</taxon>
        <taxon>Halosauridae</taxon>
        <taxon>Aldrovandia</taxon>
    </lineage>
</organism>
<dbReference type="InterPro" id="IPR003406">
    <property type="entry name" value="Glyco_trans_14"/>
</dbReference>
<feature type="compositionally biased region" description="Pro residues" evidence="11">
    <location>
        <begin position="71"/>
        <end position="81"/>
    </location>
</feature>
<dbReference type="GO" id="GO:0000139">
    <property type="term" value="C:Golgi membrane"/>
    <property type="evidence" value="ECO:0007669"/>
    <property type="project" value="UniProtKB-SubCell"/>
</dbReference>
<comment type="similarity">
    <text evidence="10">Belongs to the glycosyltransferase 14 family.</text>
</comment>
<accession>A0AAD7WLE1</accession>
<comment type="pathway">
    <text evidence="2">Protein modification; protein glycosylation.</text>
</comment>
<evidence type="ECO:0000256" key="7">
    <source>
        <dbReference type="ARBA" id="ARBA00022989"/>
    </source>
</evidence>